<sequence length="147" mass="15963">MANTTNSTIPNLATAKATLTNLTDQVIAAILNHEGLRHDVNEVAESLRWVGVSAMVVVLGRVLIDLAPYIAPVAFAAFALIQLGKNICALLPSVKVLGIFRYAWIVVIVLAVYAVYTVYAMGYSWILVLILVIYTFLCAWGSVVKLI</sequence>
<feature type="transmembrane region" description="Helical" evidence="1">
    <location>
        <begin position="70"/>
        <end position="92"/>
    </location>
</feature>
<comment type="caution">
    <text evidence="2">The sequence shown here is derived from an EMBL/GenBank/DDBJ whole genome shotgun (WGS) entry which is preliminary data.</text>
</comment>
<evidence type="ECO:0000313" key="3">
    <source>
        <dbReference type="Proteomes" id="UP001295740"/>
    </source>
</evidence>
<reference evidence="2" key="1">
    <citation type="submission" date="2023-10" db="EMBL/GenBank/DDBJ databases">
        <authorList>
            <person name="Hackl T."/>
        </authorList>
    </citation>
    <scope>NUCLEOTIDE SEQUENCE</scope>
</reference>
<keyword evidence="1" id="KW-1133">Transmembrane helix</keyword>
<dbReference type="Proteomes" id="UP001295740">
    <property type="component" value="Unassembled WGS sequence"/>
</dbReference>
<protein>
    <submittedName>
        <fullName evidence="2">Uu.00g042780.m01.CDS01</fullName>
    </submittedName>
</protein>
<keyword evidence="1" id="KW-0812">Transmembrane</keyword>
<keyword evidence="1" id="KW-0472">Membrane</keyword>
<accession>A0AAI8VAM9</accession>
<evidence type="ECO:0000256" key="1">
    <source>
        <dbReference type="SAM" id="Phobius"/>
    </source>
</evidence>
<feature type="transmembrane region" description="Helical" evidence="1">
    <location>
        <begin position="46"/>
        <end position="64"/>
    </location>
</feature>
<proteinExistence type="predicted"/>
<name>A0AAI8VAM9_9PEZI</name>
<feature type="transmembrane region" description="Helical" evidence="1">
    <location>
        <begin position="125"/>
        <end position="144"/>
    </location>
</feature>
<organism evidence="2 3">
    <name type="scientific">Anthostomella pinea</name>
    <dbReference type="NCBI Taxonomy" id="933095"/>
    <lineage>
        <taxon>Eukaryota</taxon>
        <taxon>Fungi</taxon>
        <taxon>Dikarya</taxon>
        <taxon>Ascomycota</taxon>
        <taxon>Pezizomycotina</taxon>
        <taxon>Sordariomycetes</taxon>
        <taxon>Xylariomycetidae</taxon>
        <taxon>Xylariales</taxon>
        <taxon>Xylariaceae</taxon>
        <taxon>Anthostomella</taxon>
    </lineage>
</organism>
<dbReference type="EMBL" id="CAUWAG010000003">
    <property type="protein sequence ID" value="CAJ2501425.1"/>
    <property type="molecule type" value="Genomic_DNA"/>
</dbReference>
<keyword evidence="3" id="KW-1185">Reference proteome</keyword>
<feature type="transmembrane region" description="Helical" evidence="1">
    <location>
        <begin position="99"/>
        <end position="119"/>
    </location>
</feature>
<evidence type="ECO:0000313" key="2">
    <source>
        <dbReference type="EMBL" id="CAJ2501425.1"/>
    </source>
</evidence>
<dbReference type="AlphaFoldDB" id="A0AAI8VAM9"/>
<gene>
    <name evidence="2" type="ORF">KHLLAP_LOCUS1893</name>
</gene>